<keyword evidence="4" id="KW-0472">Membrane</keyword>
<dbReference type="CDD" id="cd00757">
    <property type="entry name" value="ThiF_MoeB_HesA_family"/>
    <property type="match status" value="1"/>
</dbReference>
<evidence type="ECO:0000256" key="1">
    <source>
        <dbReference type="ARBA" id="ARBA00022679"/>
    </source>
</evidence>
<name>A0A381V277_9ZZZZ</name>
<evidence type="ECO:0000256" key="3">
    <source>
        <dbReference type="ARBA" id="ARBA00022840"/>
    </source>
</evidence>
<dbReference type="InterPro" id="IPR000594">
    <property type="entry name" value="ThiF_NAD_FAD-bd"/>
</dbReference>
<keyword evidence="3" id="KW-0067">ATP-binding</keyword>
<dbReference type="FunFam" id="3.40.50.720:FF:000033">
    <property type="entry name" value="Adenylyltransferase and sulfurtransferase MOCS3"/>
    <property type="match status" value="1"/>
</dbReference>
<feature type="transmembrane region" description="Helical" evidence="4">
    <location>
        <begin position="33"/>
        <end position="54"/>
    </location>
</feature>
<dbReference type="AlphaFoldDB" id="A0A381V277"/>
<dbReference type="PANTHER" id="PTHR10953">
    <property type="entry name" value="UBIQUITIN-ACTIVATING ENZYME E1"/>
    <property type="match status" value="1"/>
</dbReference>
<dbReference type="EMBL" id="UINC01007655">
    <property type="protein sequence ID" value="SVA34462.1"/>
    <property type="molecule type" value="Genomic_DNA"/>
</dbReference>
<dbReference type="GO" id="GO:0005524">
    <property type="term" value="F:ATP binding"/>
    <property type="evidence" value="ECO:0007669"/>
    <property type="project" value="UniProtKB-KW"/>
</dbReference>
<keyword evidence="4" id="KW-0812">Transmembrane</keyword>
<evidence type="ECO:0000313" key="6">
    <source>
        <dbReference type="EMBL" id="SVA34462.1"/>
    </source>
</evidence>
<feature type="domain" description="THIF-type NAD/FAD binding fold" evidence="5">
    <location>
        <begin position="11"/>
        <end position="246"/>
    </location>
</feature>
<sequence>MRLTGKQIQRYSRQMVLKKIGPIGQKKLLNSKVLVVGAGGLGSPILIYLAALGIGNIGIIDHDKVDLSNLHRQILFETNDLKKQKAKLASQKIKKINSDINVSYYQKKLDHGNIDKIAKKYPVLVDGSDNFKTKFLINDYAVKNKKILITGAINKFDGQIFTFNFLNNKRSPCLRCFFQTYPSDQLLNCEIDGILGTLAGIVGSIQANEVVKEILNIGNSLCGYMLIINSLDLNFRKAKITKKNNCICDK</sequence>
<evidence type="ECO:0000256" key="4">
    <source>
        <dbReference type="SAM" id="Phobius"/>
    </source>
</evidence>
<protein>
    <recommendedName>
        <fullName evidence="5">THIF-type NAD/FAD binding fold domain-containing protein</fullName>
    </recommendedName>
</protein>
<dbReference type="GO" id="GO:0008641">
    <property type="term" value="F:ubiquitin-like modifier activating enzyme activity"/>
    <property type="evidence" value="ECO:0007669"/>
    <property type="project" value="InterPro"/>
</dbReference>
<gene>
    <name evidence="6" type="ORF">METZ01_LOCUS87316</name>
</gene>
<keyword evidence="4" id="KW-1133">Transmembrane helix</keyword>
<dbReference type="InterPro" id="IPR045886">
    <property type="entry name" value="ThiF/MoeB/HesA"/>
</dbReference>
<keyword evidence="2" id="KW-0547">Nucleotide-binding</keyword>
<accession>A0A381V277</accession>
<proteinExistence type="predicted"/>
<evidence type="ECO:0000256" key="2">
    <source>
        <dbReference type="ARBA" id="ARBA00022741"/>
    </source>
</evidence>
<dbReference type="GO" id="GO:0005737">
    <property type="term" value="C:cytoplasm"/>
    <property type="evidence" value="ECO:0007669"/>
    <property type="project" value="TreeGrafter"/>
</dbReference>
<organism evidence="6">
    <name type="scientific">marine metagenome</name>
    <dbReference type="NCBI Taxonomy" id="408172"/>
    <lineage>
        <taxon>unclassified sequences</taxon>
        <taxon>metagenomes</taxon>
        <taxon>ecological metagenomes</taxon>
    </lineage>
</organism>
<evidence type="ECO:0000259" key="5">
    <source>
        <dbReference type="Pfam" id="PF00899"/>
    </source>
</evidence>
<dbReference type="GO" id="GO:0004792">
    <property type="term" value="F:thiosulfate-cyanide sulfurtransferase activity"/>
    <property type="evidence" value="ECO:0007669"/>
    <property type="project" value="TreeGrafter"/>
</dbReference>
<dbReference type="Gene3D" id="3.40.50.720">
    <property type="entry name" value="NAD(P)-binding Rossmann-like Domain"/>
    <property type="match status" value="1"/>
</dbReference>
<dbReference type="Pfam" id="PF00899">
    <property type="entry name" value="ThiF"/>
    <property type="match status" value="1"/>
</dbReference>
<dbReference type="SUPFAM" id="SSF69572">
    <property type="entry name" value="Activating enzymes of the ubiquitin-like proteins"/>
    <property type="match status" value="1"/>
</dbReference>
<keyword evidence="1" id="KW-0808">Transferase</keyword>
<reference evidence="6" key="1">
    <citation type="submission" date="2018-05" db="EMBL/GenBank/DDBJ databases">
        <authorList>
            <person name="Lanie J.A."/>
            <person name="Ng W.-L."/>
            <person name="Kazmierczak K.M."/>
            <person name="Andrzejewski T.M."/>
            <person name="Davidsen T.M."/>
            <person name="Wayne K.J."/>
            <person name="Tettelin H."/>
            <person name="Glass J.I."/>
            <person name="Rusch D."/>
            <person name="Podicherti R."/>
            <person name="Tsui H.-C.T."/>
            <person name="Winkler M.E."/>
        </authorList>
    </citation>
    <scope>NUCLEOTIDE SEQUENCE</scope>
</reference>
<dbReference type="InterPro" id="IPR035985">
    <property type="entry name" value="Ubiquitin-activating_enz"/>
</dbReference>
<dbReference type="PANTHER" id="PTHR10953:SF102">
    <property type="entry name" value="ADENYLYLTRANSFERASE AND SULFURTRANSFERASE MOCS3"/>
    <property type="match status" value="1"/>
</dbReference>
<dbReference type="GO" id="GO:0016779">
    <property type="term" value="F:nucleotidyltransferase activity"/>
    <property type="evidence" value="ECO:0007669"/>
    <property type="project" value="TreeGrafter"/>
</dbReference>